<dbReference type="AlphaFoldDB" id="A0A0E9W9A1"/>
<organism evidence="2">
    <name type="scientific">Anguilla anguilla</name>
    <name type="common">European freshwater eel</name>
    <name type="synonym">Muraena anguilla</name>
    <dbReference type="NCBI Taxonomy" id="7936"/>
    <lineage>
        <taxon>Eukaryota</taxon>
        <taxon>Metazoa</taxon>
        <taxon>Chordata</taxon>
        <taxon>Craniata</taxon>
        <taxon>Vertebrata</taxon>
        <taxon>Euteleostomi</taxon>
        <taxon>Actinopterygii</taxon>
        <taxon>Neopterygii</taxon>
        <taxon>Teleostei</taxon>
        <taxon>Anguilliformes</taxon>
        <taxon>Anguillidae</taxon>
        <taxon>Anguilla</taxon>
    </lineage>
</organism>
<name>A0A0E9W9A1_ANGAN</name>
<evidence type="ECO:0000256" key="1">
    <source>
        <dbReference type="SAM" id="MobiDB-lite"/>
    </source>
</evidence>
<reference evidence="2" key="2">
    <citation type="journal article" date="2015" name="Fish Shellfish Immunol.">
        <title>Early steps in the European eel (Anguilla anguilla)-Vibrio vulnificus interaction in the gills: Role of the RtxA13 toxin.</title>
        <authorList>
            <person name="Callol A."/>
            <person name="Pajuelo D."/>
            <person name="Ebbesson L."/>
            <person name="Teles M."/>
            <person name="MacKenzie S."/>
            <person name="Amaro C."/>
        </authorList>
    </citation>
    <scope>NUCLEOTIDE SEQUENCE</scope>
</reference>
<feature type="region of interest" description="Disordered" evidence="1">
    <location>
        <begin position="1"/>
        <end position="20"/>
    </location>
</feature>
<reference evidence="2" key="1">
    <citation type="submission" date="2014-11" db="EMBL/GenBank/DDBJ databases">
        <authorList>
            <person name="Amaro Gonzalez C."/>
        </authorList>
    </citation>
    <scope>NUCLEOTIDE SEQUENCE</scope>
</reference>
<proteinExistence type="predicted"/>
<dbReference type="EMBL" id="GBXM01022417">
    <property type="protein sequence ID" value="JAH86160.1"/>
    <property type="molecule type" value="Transcribed_RNA"/>
</dbReference>
<sequence>MCITEFSSPTENSQQSGQTSSISLKKIYFSVVDVCAVRSFL</sequence>
<accession>A0A0E9W9A1</accession>
<evidence type="ECO:0000313" key="2">
    <source>
        <dbReference type="EMBL" id="JAH86160.1"/>
    </source>
</evidence>
<protein>
    <submittedName>
        <fullName evidence="2">Uncharacterized protein</fullName>
    </submittedName>
</protein>